<protein>
    <recommendedName>
        <fullName evidence="1">Nucleotide modification associated domain-containing protein</fullName>
    </recommendedName>
</protein>
<evidence type="ECO:0000259" key="1">
    <source>
        <dbReference type="Pfam" id="PF18754"/>
    </source>
</evidence>
<accession>A0A1M6N9X4</accession>
<dbReference type="AlphaFoldDB" id="A0A1M6N9X4"/>
<sequence>MKLILSRKGFDSSAGGVPSPILPDGRLVVLPIPDAQSSIPYGAISHAGEPLGPLVADLTRGRITADTGAHLDPDLTRESLPRQPGWRPVFGQMGQALGHLRNQGVGPGDLFLFFGLFRRVERVGGCWRWVGDAAPCHVLWGWMQVAETLSLREALPASYAWAGYHPHCQRQGQAANALYLARRHLCVGSDDDDLPGAGIFARYAAKRRLTAVDAPRVSDWDLPDWWYPGEGRAPLSYHGDLRRWRRAAGRTALRAVARGQEFVLDTEQYPEALPWARELIRRQAN</sequence>
<evidence type="ECO:0000313" key="2">
    <source>
        <dbReference type="EMBL" id="SHJ92493.1"/>
    </source>
</evidence>
<dbReference type="OrthoDB" id="9772090at2"/>
<proteinExistence type="predicted"/>
<dbReference type="Pfam" id="PF18754">
    <property type="entry name" value="Nmad3"/>
    <property type="match status" value="1"/>
</dbReference>
<dbReference type="InterPro" id="IPR041135">
    <property type="entry name" value="Nmad3"/>
</dbReference>
<feature type="domain" description="Nucleotide modification associated" evidence="1">
    <location>
        <begin position="2"/>
        <end position="265"/>
    </location>
</feature>
<keyword evidence="3" id="KW-1185">Reference proteome</keyword>
<name>A0A1M6N9X4_9GAMM</name>
<reference evidence="3" key="1">
    <citation type="submission" date="2016-11" db="EMBL/GenBank/DDBJ databases">
        <authorList>
            <person name="Varghese N."/>
            <person name="Submissions S."/>
        </authorList>
    </citation>
    <scope>NUCLEOTIDE SEQUENCE [LARGE SCALE GENOMIC DNA]</scope>
    <source>
        <strain evidence="3">ALO Sharm</strain>
    </source>
</reference>
<dbReference type="EMBL" id="FRAL01000001">
    <property type="protein sequence ID" value="SHJ92493.1"/>
    <property type="molecule type" value="Genomic_DNA"/>
</dbReference>
<evidence type="ECO:0000313" key="3">
    <source>
        <dbReference type="Proteomes" id="UP000184248"/>
    </source>
</evidence>
<dbReference type="RefSeq" id="WP_064698172.1">
    <property type="nucleotide sequence ID" value="NZ_BDEO01000001.1"/>
</dbReference>
<dbReference type="Proteomes" id="UP000184248">
    <property type="component" value="Unassembled WGS sequence"/>
</dbReference>
<gene>
    <name evidence="2" type="ORF">SAMN05192556_101333</name>
</gene>
<organism evidence="2 3">
    <name type="scientific">Halomonas caseinilytica</name>
    <dbReference type="NCBI Taxonomy" id="438744"/>
    <lineage>
        <taxon>Bacteria</taxon>
        <taxon>Pseudomonadati</taxon>
        <taxon>Pseudomonadota</taxon>
        <taxon>Gammaproteobacteria</taxon>
        <taxon>Oceanospirillales</taxon>
        <taxon>Halomonadaceae</taxon>
        <taxon>Halomonas</taxon>
    </lineage>
</organism>